<evidence type="ECO:0000313" key="7">
    <source>
        <dbReference type="EMBL" id="RYJ41571.1"/>
    </source>
</evidence>
<gene>
    <name evidence="7" type="ORF">NU09_2945</name>
</gene>
<name>A0A444W6T8_9FLAO</name>
<feature type="domain" description="MPN" evidence="6">
    <location>
        <begin position="33"/>
        <end position="158"/>
    </location>
</feature>
<evidence type="ECO:0000256" key="3">
    <source>
        <dbReference type="ARBA" id="ARBA00022801"/>
    </source>
</evidence>
<protein>
    <submittedName>
        <fullName evidence="7">Putative DNA repair protein</fullName>
    </submittedName>
</protein>
<sequence length="159" mass="17618">MLFQVLAINIKIMENKVAEIKVSYFNNTSEKIKITGSLKAFQVLLGSWNIDTLELQEEFKILMLNYANEVLGVYNLSKGGVSGTVVDIKLLFAVALKCHASNIIIAHNHPSGTLIPSESDKTITAKIKKASELLDIKLIDHLIVTKEGYYSFSEFGLLS</sequence>
<proteinExistence type="predicted"/>
<keyword evidence="2" id="KW-0479">Metal-binding</keyword>
<dbReference type="AlphaFoldDB" id="A0A444W6T8"/>
<keyword evidence="4" id="KW-0862">Zinc</keyword>
<evidence type="ECO:0000256" key="1">
    <source>
        <dbReference type="ARBA" id="ARBA00022670"/>
    </source>
</evidence>
<comment type="caution">
    <text evidence="7">The sequence shown here is derived from an EMBL/GenBank/DDBJ whole genome shotgun (WGS) entry which is preliminary data.</text>
</comment>
<evidence type="ECO:0000256" key="5">
    <source>
        <dbReference type="ARBA" id="ARBA00023049"/>
    </source>
</evidence>
<dbReference type="EMBL" id="JUIW01000010">
    <property type="protein sequence ID" value="RYJ41571.1"/>
    <property type="molecule type" value="Genomic_DNA"/>
</dbReference>
<evidence type="ECO:0000259" key="6">
    <source>
        <dbReference type="PROSITE" id="PS50249"/>
    </source>
</evidence>
<evidence type="ECO:0000313" key="8">
    <source>
        <dbReference type="Proteomes" id="UP000289775"/>
    </source>
</evidence>
<dbReference type="GO" id="GO:0008237">
    <property type="term" value="F:metallopeptidase activity"/>
    <property type="evidence" value="ECO:0007669"/>
    <property type="project" value="UniProtKB-KW"/>
</dbReference>
<dbReference type="PROSITE" id="PS50249">
    <property type="entry name" value="MPN"/>
    <property type="match status" value="1"/>
</dbReference>
<dbReference type="GO" id="GO:0006508">
    <property type="term" value="P:proteolysis"/>
    <property type="evidence" value="ECO:0007669"/>
    <property type="project" value="UniProtKB-KW"/>
</dbReference>
<organism evidence="7 8">
    <name type="scientific">Flavobacterium beibuense</name>
    <dbReference type="NCBI Taxonomy" id="657326"/>
    <lineage>
        <taxon>Bacteria</taxon>
        <taxon>Pseudomonadati</taxon>
        <taxon>Bacteroidota</taxon>
        <taxon>Flavobacteriia</taxon>
        <taxon>Flavobacteriales</taxon>
        <taxon>Flavobacteriaceae</taxon>
        <taxon>Flavobacterium</taxon>
    </lineage>
</organism>
<dbReference type="GO" id="GO:0046872">
    <property type="term" value="F:metal ion binding"/>
    <property type="evidence" value="ECO:0007669"/>
    <property type="project" value="UniProtKB-KW"/>
</dbReference>
<dbReference type="CDD" id="cd08071">
    <property type="entry name" value="MPN_DUF2466"/>
    <property type="match status" value="1"/>
</dbReference>
<dbReference type="Gene3D" id="3.40.140.10">
    <property type="entry name" value="Cytidine Deaminase, domain 2"/>
    <property type="match status" value="1"/>
</dbReference>
<dbReference type="PANTHER" id="PTHR30471:SF3">
    <property type="entry name" value="UPF0758 PROTEIN YEES-RELATED"/>
    <property type="match status" value="1"/>
</dbReference>
<evidence type="ECO:0000256" key="4">
    <source>
        <dbReference type="ARBA" id="ARBA00022833"/>
    </source>
</evidence>
<dbReference type="Proteomes" id="UP000289775">
    <property type="component" value="Unassembled WGS sequence"/>
</dbReference>
<keyword evidence="5" id="KW-0482">Metalloprotease</keyword>
<keyword evidence="8" id="KW-1185">Reference proteome</keyword>
<reference evidence="7 8" key="1">
    <citation type="submission" date="2014-12" db="EMBL/GenBank/DDBJ databases">
        <title>Genome sequence of Flavobacterium beibuense RSKm HC5.</title>
        <authorList>
            <person name="Kim J.F."/>
            <person name="Song J.Y."/>
            <person name="Kwak M.-J."/>
            <person name="Lee S.-W."/>
        </authorList>
    </citation>
    <scope>NUCLEOTIDE SEQUENCE [LARGE SCALE GENOMIC DNA]</scope>
    <source>
        <strain evidence="7 8">RSKm HC5</strain>
    </source>
</reference>
<dbReference type="PANTHER" id="PTHR30471">
    <property type="entry name" value="DNA REPAIR PROTEIN RADC"/>
    <property type="match status" value="1"/>
</dbReference>
<dbReference type="InterPro" id="IPR020891">
    <property type="entry name" value="UPF0758_CS"/>
</dbReference>
<dbReference type="Pfam" id="PF04002">
    <property type="entry name" value="RadC"/>
    <property type="match status" value="1"/>
</dbReference>
<dbReference type="InterPro" id="IPR001405">
    <property type="entry name" value="UPF0758"/>
</dbReference>
<keyword evidence="1" id="KW-0645">Protease</keyword>
<accession>A0A444W6T8</accession>
<dbReference type="InterPro" id="IPR037518">
    <property type="entry name" value="MPN"/>
</dbReference>
<evidence type="ECO:0000256" key="2">
    <source>
        <dbReference type="ARBA" id="ARBA00022723"/>
    </source>
</evidence>
<dbReference type="InterPro" id="IPR025657">
    <property type="entry name" value="RadC_JAB"/>
</dbReference>
<dbReference type="PROSITE" id="PS01302">
    <property type="entry name" value="UPF0758"/>
    <property type="match status" value="1"/>
</dbReference>
<keyword evidence="3" id="KW-0378">Hydrolase</keyword>